<evidence type="ECO:0000256" key="6">
    <source>
        <dbReference type="ARBA" id="ARBA00022679"/>
    </source>
</evidence>
<dbReference type="PANTHER" id="PTHR12413">
    <property type="entry name" value="DOLICHYL GLYCOSYLTRANSFERASE"/>
    <property type="match status" value="1"/>
</dbReference>
<evidence type="ECO:0000313" key="14">
    <source>
        <dbReference type="EMBL" id="KAK0558080.1"/>
    </source>
</evidence>
<feature type="transmembrane region" description="Helical" evidence="13">
    <location>
        <begin position="445"/>
        <end position="467"/>
    </location>
</feature>
<dbReference type="InterPro" id="IPR004856">
    <property type="entry name" value="Glyco_trans_ALG6/ALG8"/>
</dbReference>
<keyword evidence="10 13" id="KW-0472">Membrane</keyword>
<sequence>MDFSDVPVRRASHKVDKAARSSRSGSPVATTSALPPADGTDPFGTQALPPSASGSGSGFKNSLRSGARRQRTNSSSSRTMERLFIPPNYENNHLVTSPVSSRHGNVPIQRLVSNASITSGYGRESITSSSLLSRFEDSAALAAAASQDTTPLRRYVRYMARERKGTRDLMIIGIVAAGWVRWAVGTSGWSGKGVGPKFGDFEAQRHWIELTSHLPYDQWYFYDLQYWGLDYPPLSGWLSLWCGQLASYFPALEPGFALYTSRGAEAQPLPSFMRLTVLLCDSLVYFPAVLFFLSRRLKGSGRGTRTRSISQLSVIFQPALILIDHGHFQYNNVMLGLSAAAFALLSTNLPNPDGPGFGYNIANKRSSVSAATVPEATSNTSVKSVKRRLTNLSRRLSYDYVLAAILFSMSLGFKQMALYYAPAVFAIMLGRCWGLAAHVGFDRGLALFSGLAIFTTLTFVIMFHPWLTSPEQFLQVIHRIFPLARGIFEDKVANIWCFLSVLPVVPRPLRPKELFSVQALARLSMVTTVLVIIPGCVQLFWAGAETVRVEMEVDEVQQRKGKALLNGLDGQTKPHFAASIKAPSSYDGASVMGAVLQTPIKTPRHRGSMSTTSATPMKHSSTNNANPGNRSLLPQQPKQQASICPSPAARILPYALLSTSMAFFLFGFQVHEKSILLPLLPLTLLMCAKGDSWGGGEAKIDWEWAVLGNNVATFSLWPLLKKDGVGLQYALMLFFWNWVIGHRPFSELLAGRQTFVGWFGGLVHVAMVGLHLLEIGLPHILSQSSLEKLLARYPDLFPVLNVILCTPVFGLIWLWALKRQLEVGFAVGLGTFGLLSGGGGEGVSAGHRGTKDVSRLSPTPITTSIPTPKVHRAPPVTPAS</sequence>
<comment type="pathway">
    <text evidence="2">Protein modification; protein glycosylation.</text>
</comment>
<feature type="transmembrane region" description="Helical" evidence="13">
    <location>
        <begin position="396"/>
        <end position="413"/>
    </location>
</feature>
<dbReference type="EC" id="2.4.1.267" evidence="4"/>
<reference evidence="14" key="1">
    <citation type="journal article" date="2023" name="PhytoFront">
        <title>Draft Genome Resources of Seven Strains of Tilletia horrida, Causal Agent of Kernel Smut of Rice.</title>
        <authorList>
            <person name="Khanal S."/>
            <person name="Antony Babu S."/>
            <person name="Zhou X.G."/>
        </authorList>
    </citation>
    <scope>NUCLEOTIDE SEQUENCE</scope>
    <source>
        <strain evidence="14">TX6</strain>
    </source>
</reference>
<dbReference type="PANTHER" id="PTHR12413:SF1">
    <property type="entry name" value="DOLICHYL PYROPHOSPHATE MAN9GLCNAC2 ALPHA-1,3-GLUCOSYLTRANSFERASE"/>
    <property type="match status" value="1"/>
</dbReference>
<evidence type="ECO:0000256" key="3">
    <source>
        <dbReference type="ARBA" id="ARBA00008715"/>
    </source>
</evidence>
<comment type="similarity">
    <text evidence="3">Belongs to the ALG6/ALG8 glucosyltransferase family.</text>
</comment>
<organism evidence="14 15">
    <name type="scientific">Tilletia horrida</name>
    <dbReference type="NCBI Taxonomy" id="155126"/>
    <lineage>
        <taxon>Eukaryota</taxon>
        <taxon>Fungi</taxon>
        <taxon>Dikarya</taxon>
        <taxon>Basidiomycota</taxon>
        <taxon>Ustilaginomycotina</taxon>
        <taxon>Exobasidiomycetes</taxon>
        <taxon>Tilletiales</taxon>
        <taxon>Tilletiaceae</taxon>
        <taxon>Tilletia</taxon>
    </lineage>
</organism>
<evidence type="ECO:0000256" key="1">
    <source>
        <dbReference type="ARBA" id="ARBA00004477"/>
    </source>
</evidence>
<feature type="transmembrane region" description="Helical" evidence="13">
    <location>
        <begin position="519"/>
        <end position="541"/>
    </location>
</feature>
<evidence type="ECO:0000256" key="5">
    <source>
        <dbReference type="ARBA" id="ARBA00022676"/>
    </source>
</evidence>
<accession>A0AAN6GYM0</accession>
<evidence type="ECO:0000256" key="2">
    <source>
        <dbReference type="ARBA" id="ARBA00004922"/>
    </source>
</evidence>
<keyword evidence="5 14" id="KW-0328">Glycosyltransferase</keyword>
<feature type="transmembrane region" description="Helical" evidence="13">
    <location>
        <begin position="726"/>
        <end position="743"/>
    </location>
</feature>
<keyword evidence="15" id="KW-1185">Reference proteome</keyword>
<dbReference type="AlphaFoldDB" id="A0AAN6GYM0"/>
<gene>
    <name evidence="14" type="primary">ALG6</name>
    <name evidence="14" type="ORF">OC846_000072</name>
</gene>
<feature type="region of interest" description="Disordered" evidence="12">
    <location>
        <begin position="1"/>
        <end position="85"/>
    </location>
</feature>
<feature type="compositionally biased region" description="Polar residues" evidence="12">
    <location>
        <begin position="21"/>
        <end position="33"/>
    </location>
</feature>
<evidence type="ECO:0000256" key="4">
    <source>
        <dbReference type="ARBA" id="ARBA00011937"/>
    </source>
</evidence>
<evidence type="ECO:0000256" key="13">
    <source>
        <dbReference type="SAM" id="Phobius"/>
    </source>
</evidence>
<evidence type="ECO:0000256" key="8">
    <source>
        <dbReference type="ARBA" id="ARBA00022824"/>
    </source>
</evidence>
<feature type="compositionally biased region" description="Polar residues" evidence="12">
    <location>
        <begin position="608"/>
        <end position="639"/>
    </location>
</feature>
<evidence type="ECO:0000256" key="9">
    <source>
        <dbReference type="ARBA" id="ARBA00022989"/>
    </source>
</evidence>
<keyword evidence="8" id="KW-0256">Endoplasmic reticulum</keyword>
<dbReference type="GO" id="GO:0042281">
    <property type="term" value="F:dolichyl pyrophosphate Man9GlcNAc2 alpha-1,3-glucosyltransferase activity"/>
    <property type="evidence" value="ECO:0007669"/>
    <property type="project" value="UniProtKB-EC"/>
</dbReference>
<comment type="caution">
    <text evidence="14">The sequence shown here is derived from an EMBL/GenBank/DDBJ whole genome shotgun (WGS) entry which is preliminary data.</text>
</comment>
<name>A0AAN6GYM0_9BASI</name>
<feature type="transmembrane region" description="Helical" evidence="13">
    <location>
        <begin position="419"/>
        <end position="438"/>
    </location>
</feature>
<feature type="transmembrane region" description="Helical" evidence="13">
    <location>
        <begin position="651"/>
        <end position="670"/>
    </location>
</feature>
<feature type="region of interest" description="Disordered" evidence="12">
    <location>
        <begin position="602"/>
        <end position="639"/>
    </location>
</feature>
<evidence type="ECO:0000256" key="10">
    <source>
        <dbReference type="ARBA" id="ARBA00023136"/>
    </source>
</evidence>
<dbReference type="EMBL" id="JAPDMZ010000001">
    <property type="protein sequence ID" value="KAK0558080.1"/>
    <property type="molecule type" value="Genomic_DNA"/>
</dbReference>
<evidence type="ECO:0000256" key="11">
    <source>
        <dbReference type="ARBA" id="ARBA00032921"/>
    </source>
</evidence>
<feature type="transmembrane region" description="Helical" evidence="13">
    <location>
        <begin position="796"/>
        <end position="816"/>
    </location>
</feature>
<feature type="compositionally biased region" description="Low complexity" evidence="12">
    <location>
        <begin position="857"/>
        <end position="868"/>
    </location>
</feature>
<keyword evidence="9 13" id="KW-1133">Transmembrane helix</keyword>
<feature type="transmembrane region" description="Helical" evidence="13">
    <location>
        <begin position="755"/>
        <end position="776"/>
    </location>
</feature>
<feature type="transmembrane region" description="Helical" evidence="13">
    <location>
        <begin position="169"/>
        <end position="189"/>
    </location>
</feature>
<feature type="transmembrane region" description="Helical" evidence="13">
    <location>
        <begin position="272"/>
        <end position="293"/>
    </location>
</feature>
<dbReference type="Proteomes" id="UP001176517">
    <property type="component" value="Unassembled WGS sequence"/>
</dbReference>
<protein>
    <recommendedName>
        <fullName evidence="4">dolichyl-P-Glc:Man9GlcNAc2-PP-dolichol alpha-1,3-glucosyltransferase</fullName>
        <ecNumber evidence="4">2.4.1.267</ecNumber>
    </recommendedName>
    <alternativeName>
        <fullName evidence="11">Dol-P-Glc:Man(9)GlcNAc(2)-PP-Dol alpha-1,3-glucosyltransferase</fullName>
    </alternativeName>
</protein>
<evidence type="ECO:0000313" key="15">
    <source>
        <dbReference type="Proteomes" id="UP001176517"/>
    </source>
</evidence>
<keyword evidence="7 13" id="KW-0812">Transmembrane</keyword>
<dbReference type="Pfam" id="PF03155">
    <property type="entry name" value="Alg6_Alg8"/>
    <property type="match status" value="3"/>
</dbReference>
<feature type="region of interest" description="Disordered" evidence="12">
    <location>
        <begin position="843"/>
        <end position="880"/>
    </location>
</feature>
<dbReference type="GO" id="GO:0005789">
    <property type="term" value="C:endoplasmic reticulum membrane"/>
    <property type="evidence" value="ECO:0007669"/>
    <property type="project" value="UniProtKB-SubCell"/>
</dbReference>
<keyword evidence="6 14" id="KW-0808">Transferase</keyword>
<comment type="subcellular location">
    <subcellularLocation>
        <location evidence="1">Endoplasmic reticulum membrane</location>
        <topology evidence="1">Multi-pass membrane protein</topology>
    </subcellularLocation>
</comment>
<proteinExistence type="inferred from homology"/>
<evidence type="ECO:0000256" key="7">
    <source>
        <dbReference type="ARBA" id="ARBA00022692"/>
    </source>
</evidence>
<evidence type="ECO:0000256" key="12">
    <source>
        <dbReference type="SAM" id="MobiDB-lite"/>
    </source>
</evidence>